<dbReference type="PATRIC" id="fig|28229.4.peg.4505"/>
<accession>A0A099K825</accession>
<dbReference type="EMBL" id="JQED01000057">
    <property type="protein sequence ID" value="KGJ86445.1"/>
    <property type="molecule type" value="Genomic_DNA"/>
</dbReference>
<dbReference type="InterPro" id="IPR056912">
    <property type="entry name" value="Phage_JBD30_tail_term-like"/>
</dbReference>
<dbReference type="Proteomes" id="UP000029843">
    <property type="component" value="Unassembled WGS sequence"/>
</dbReference>
<dbReference type="OrthoDB" id="6388714at2"/>
<protein>
    <submittedName>
        <fullName evidence="1">Uncharacterized protein</fullName>
    </submittedName>
</protein>
<evidence type="ECO:0000313" key="2">
    <source>
        <dbReference type="Proteomes" id="UP000029843"/>
    </source>
</evidence>
<reference evidence="1 2" key="1">
    <citation type="submission" date="2014-08" db="EMBL/GenBank/DDBJ databases">
        <title>Genomic and Phenotypic Diversity of Colwellia psychrerythraea strains from Disparate Marine Basins.</title>
        <authorList>
            <person name="Techtmann S.M."/>
            <person name="Stelling S.C."/>
            <person name="Utturkar S.M."/>
            <person name="Alshibli N."/>
            <person name="Harris A."/>
            <person name="Brown S.D."/>
            <person name="Hazen T.C."/>
        </authorList>
    </citation>
    <scope>NUCLEOTIDE SEQUENCE [LARGE SCALE GENOMIC DNA]</scope>
    <source>
        <strain evidence="1 2">ND2E</strain>
    </source>
</reference>
<proteinExistence type="predicted"/>
<dbReference type="RefSeq" id="WP_033096069.1">
    <property type="nucleotide sequence ID" value="NZ_JQED01000057.1"/>
</dbReference>
<dbReference type="AlphaFoldDB" id="A0A099K825"/>
<name>A0A099K825_COLPS</name>
<sequence length="145" mass="15549">MISSVITKLIAAQLDGKPLFNKVEEAIDLSSSMKGRLKPSPVAFIIEISRRPGNNSRDMGTALQEVTTTIGVVVGISKTNDPQGMKAKTAVAPILAATRKALFGFNPTSEHSSLLLAAADTVGVTEHALWQLERFTTTHFEEATQ</sequence>
<dbReference type="Pfam" id="PF23840">
    <property type="entry name" value="Phage_tail_terminator"/>
    <property type="match status" value="1"/>
</dbReference>
<evidence type="ECO:0000313" key="1">
    <source>
        <dbReference type="EMBL" id="KGJ86445.1"/>
    </source>
</evidence>
<gene>
    <name evidence="1" type="ORF">ND2E_1011</name>
</gene>
<organism evidence="1 2">
    <name type="scientific">Colwellia psychrerythraea</name>
    <name type="common">Vibrio psychroerythus</name>
    <dbReference type="NCBI Taxonomy" id="28229"/>
    <lineage>
        <taxon>Bacteria</taxon>
        <taxon>Pseudomonadati</taxon>
        <taxon>Pseudomonadota</taxon>
        <taxon>Gammaproteobacteria</taxon>
        <taxon>Alteromonadales</taxon>
        <taxon>Colwelliaceae</taxon>
        <taxon>Colwellia</taxon>
    </lineage>
</organism>
<comment type="caution">
    <text evidence="1">The sequence shown here is derived from an EMBL/GenBank/DDBJ whole genome shotgun (WGS) entry which is preliminary data.</text>
</comment>